<dbReference type="AlphaFoldDB" id="A0A1R3J0T5"/>
<dbReference type="EMBL" id="AWWV01008997">
    <property type="protein sequence ID" value="OMO88444.1"/>
    <property type="molecule type" value="Genomic_DNA"/>
</dbReference>
<evidence type="ECO:0000313" key="1">
    <source>
        <dbReference type="EMBL" id="OMO88444.1"/>
    </source>
</evidence>
<comment type="caution">
    <text evidence="1">The sequence shown here is derived from an EMBL/GenBank/DDBJ whole genome shotgun (WGS) entry which is preliminary data.</text>
</comment>
<gene>
    <name evidence="1" type="ORF">CCACVL1_08390</name>
</gene>
<evidence type="ECO:0000313" key="2">
    <source>
        <dbReference type="Proteomes" id="UP000188268"/>
    </source>
</evidence>
<name>A0A1R3J0T5_COCAP</name>
<dbReference type="Proteomes" id="UP000188268">
    <property type="component" value="Unassembled WGS sequence"/>
</dbReference>
<protein>
    <submittedName>
        <fullName evidence="1">Uncharacterized protein</fullName>
    </submittedName>
</protein>
<sequence>MAALNRLTSTRFFHVSNLGRIWHALSTLPTLRYSPTSFLLPFLHSVIVAKAIRSCC</sequence>
<accession>A0A1R3J0T5</accession>
<proteinExistence type="predicted"/>
<reference evidence="1 2" key="1">
    <citation type="submission" date="2013-09" db="EMBL/GenBank/DDBJ databases">
        <title>Corchorus capsularis genome sequencing.</title>
        <authorList>
            <person name="Alam M."/>
            <person name="Haque M.S."/>
            <person name="Islam M.S."/>
            <person name="Emdad E.M."/>
            <person name="Islam M.M."/>
            <person name="Ahmed B."/>
            <person name="Halim A."/>
            <person name="Hossen Q.M.M."/>
            <person name="Hossain M.Z."/>
            <person name="Ahmed R."/>
            <person name="Khan M.M."/>
            <person name="Islam R."/>
            <person name="Rashid M.M."/>
            <person name="Khan S.A."/>
            <person name="Rahman M.S."/>
            <person name="Alam M."/>
        </authorList>
    </citation>
    <scope>NUCLEOTIDE SEQUENCE [LARGE SCALE GENOMIC DNA]</scope>
    <source>
        <strain evidence="2">cv. CVL-1</strain>
        <tissue evidence="1">Whole seedling</tissue>
    </source>
</reference>
<dbReference type="Gramene" id="OMO88444">
    <property type="protein sequence ID" value="OMO88444"/>
    <property type="gene ID" value="CCACVL1_08390"/>
</dbReference>
<organism evidence="1 2">
    <name type="scientific">Corchorus capsularis</name>
    <name type="common">Jute</name>
    <dbReference type="NCBI Taxonomy" id="210143"/>
    <lineage>
        <taxon>Eukaryota</taxon>
        <taxon>Viridiplantae</taxon>
        <taxon>Streptophyta</taxon>
        <taxon>Embryophyta</taxon>
        <taxon>Tracheophyta</taxon>
        <taxon>Spermatophyta</taxon>
        <taxon>Magnoliopsida</taxon>
        <taxon>eudicotyledons</taxon>
        <taxon>Gunneridae</taxon>
        <taxon>Pentapetalae</taxon>
        <taxon>rosids</taxon>
        <taxon>malvids</taxon>
        <taxon>Malvales</taxon>
        <taxon>Malvaceae</taxon>
        <taxon>Grewioideae</taxon>
        <taxon>Apeibeae</taxon>
        <taxon>Corchorus</taxon>
    </lineage>
</organism>
<keyword evidence="2" id="KW-1185">Reference proteome</keyword>